<dbReference type="GO" id="GO:0042956">
    <property type="term" value="P:maltodextrin transmembrane transport"/>
    <property type="evidence" value="ECO:0007669"/>
    <property type="project" value="TreeGrafter"/>
</dbReference>
<feature type="signal peptide" evidence="4">
    <location>
        <begin position="1"/>
        <end position="20"/>
    </location>
</feature>
<dbReference type="PROSITE" id="PS51257">
    <property type="entry name" value="PROKAR_LIPOPROTEIN"/>
    <property type="match status" value="1"/>
</dbReference>
<keyword evidence="6" id="KW-1185">Reference proteome</keyword>
<gene>
    <name evidence="5" type="ORF">B0W44_08975</name>
</gene>
<dbReference type="Gene3D" id="3.40.190.10">
    <property type="entry name" value="Periplasmic binding protein-like II"/>
    <property type="match status" value="2"/>
</dbReference>
<keyword evidence="2" id="KW-0813">Transport</keyword>
<keyword evidence="3 4" id="KW-0732">Signal</keyword>
<evidence type="ECO:0000313" key="5">
    <source>
        <dbReference type="EMBL" id="AQS57472.1"/>
    </source>
</evidence>
<dbReference type="OrthoDB" id="9795467at2"/>
<dbReference type="GO" id="GO:1901982">
    <property type="term" value="F:maltose binding"/>
    <property type="evidence" value="ECO:0007669"/>
    <property type="project" value="TreeGrafter"/>
</dbReference>
<evidence type="ECO:0000256" key="2">
    <source>
        <dbReference type="ARBA" id="ARBA00022448"/>
    </source>
</evidence>
<evidence type="ECO:0000256" key="4">
    <source>
        <dbReference type="SAM" id="SignalP"/>
    </source>
</evidence>
<dbReference type="KEGG" id="ntr:B0W44_08975"/>
<protein>
    <submittedName>
        <fullName evidence="5">ABC transporter substrate-binding protein</fullName>
    </submittedName>
</protein>
<dbReference type="SUPFAM" id="SSF53850">
    <property type="entry name" value="Periplasmic binding protein-like II"/>
    <property type="match status" value="1"/>
</dbReference>
<dbReference type="EMBL" id="CP019699">
    <property type="protein sequence ID" value="AQS57472.1"/>
    <property type="molecule type" value="Genomic_DNA"/>
</dbReference>
<evidence type="ECO:0000256" key="1">
    <source>
        <dbReference type="ARBA" id="ARBA00008520"/>
    </source>
</evidence>
<accession>A0A1U9KBS0</accession>
<dbReference type="AlphaFoldDB" id="A0A1U9KBS0"/>
<reference evidence="5 6" key="1">
    <citation type="journal article" date="2015" name="Int. J. Syst. Evol. Microbiol.">
        <title>Novibacillus thermophilus gen. nov., sp. nov., a Gram-staining-negative and moderately thermophilic member of the family Thermoactinomycetaceae.</title>
        <authorList>
            <person name="Yang G."/>
            <person name="Chen J."/>
            <person name="Zhou S."/>
        </authorList>
    </citation>
    <scope>NUCLEOTIDE SEQUENCE [LARGE SCALE GENOMIC DNA]</scope>
    <source>
        <strain evidence="5 6">SG-1</strain>
    </source>
</reference>
<dbReference type="InterPro" id="IPR006059">
    <property type="entry name" value="SBP"/>
</dbReference>
<dbReference type="PANTHER" id="PTHR30061:SF50">
    <property type="entry name" value="MALTOSE_MALTODEXTRIN-BINDING PERIPLASMIC PROTEIN"/>
    <property type="match status" value="1"/>
</dbReference>
<evidence type="ECO:0000313" key="6">
    <source>
        <dbReference type="Proteomes" id="UP000188603"/>
    </source>
</evidence>
<sequence length="430" mass="48280">MRKKRWLLSLAVFVAFTACSGGQETTGDTENADVVQIEYWQYHFDAKVELINELIEEFEAENPGIQVKQTTFPYEQFNEKVAAQVPAGKGPDVINLFHGWVPQYVDSGYLQPLPRDAFPHEKIESEFFPLVEAVKLDGEYWSIPTAVRTLALFFNKDLFEEAGLDPNSPPETWDELAEYAVKLTKTDGSNRLEQSGLAWEPGQQGNNWLRDGLTYQAGGRVLSDDRKTVVWGDGPEGLEAFKYWISFPTELGTSKLGFYTDDITAFSTGKAAMNVDGSFRIGTLQEEAPDLHYGIAPLPAQDEKSTSASFWSNGVTAGVDGEKLEASVKFLQFLTSDEVMEKWTDEIGELPAKESVAMQDKYVEDDIYGPFIEQLPYAVSHFSVDEMGERDLIMQAADRVLLEGASPEEAFKELVQKTQVLYDDYWQGKQ</sequence>
<comment type="similarity">
    <text evidence="1">Belongs to the bacterial solute-binding protein 1 family.</text>
</comment>
<dbReference type="PANTHER" id="PTHR30061">
    <property type="entry name" value="MALTOSE-BINDING PERIPLASMIC PROTEIN"/>
    <property type="match status" value="1"/>
</dbReference>
<dbReference type="Proteomes" id="UP000188603">
    <property type="component" value="Chromosome"/>
</dbReference>
<dbReference type="Pfam" id="PF01547">
    <property type="entry name" value="SBP_bac_1"/>
    <property type="match status" value="1"/>
</dbReference>
<dbReference type="STRING" id="1471761.B0W44_08975"/>
<dbReference type="GO" id="GO:0055052">
    <property type="term" value="C:ATP-binding cassette (ABC) transporter complex, substrate-binding subunit-containing"/>
    <property type="evidence" value="ECO:0007669"/>
    <property type="project" value="TreeGrafter"/>
</dbReference>
<organism evidence="5 6">
    <name type="scientific">Novibacillus thermophilus</name>
    <dbReference type="NCBI Taxonomy" id="1471761"/>
    <lineage>
        <taxon>Bacteria</taxon>
        <taxon>Bacillati</taxon>
        <taxon>Bacillota</taxon>
        <taxon>Bacilli</taxon>
        <taxon>Bacillales</taxon>
        <taxon>Thermoactinomycetaceae</taxon>
        <taxon>Novibacillus</taxon>
    </lineage>
</organism>
<dbReference type="CDD" id="cd14749">
    <property type="entry name" value="PBP2_XBP1_like"/>
    <property type="match status" value="1"/>
</dbReference>
<name>A0A1U9KBS0_9BACL</name>
<proteinExistence type="inferred from homology"/>
<evidence type="ECO:0000256" key="3">
    <source>
        <dbReference type="ARBA" id="ARBA00022729"/>
    </source>
</evidence>
<dbReference type="GO" id="GO:0015768">
    <property type="term" value="P:maltose transport"/>
    <property type="evidence" value="ECO:0007669"/>
    <property type="project" value="TreeGrafter"/>
</dbReference>
<feature type="chain" id="PRO_5038708961" evidence="4">
    <location>
        <begin position="21"/>
        <end position="430"/>
    </location>
</feature>